<dbReference type="RefSeq" id="WP_014812722.1">
    <property type="nucleotide sequence ID" value="NC_018025.1"/>
</dbReference>
<name>I4CDH7_DESTA</name>
<dbReference type="AlphaFoldDB" id="I4CDH7"/>
<evidence type="ECO:0000313" key="2">
    <source>
        <dbReference type="Proteomes" id="UP000006055"/>
    </source>
</evidence>
<accession>I4CDH7</accession>
<reference evidence="2" key="1">
    <citation type="submission" date="2012-06" db="EMBL/GenBank/DDBJ databases">
        <title>Complete sequence of chromosome of Desulfomonile tiedjei DSM 6799.</title>
        <authorList>
            <person name="Lucas S."/>
            <person name="Copeland A."/>
            <person name="Lapidus A."/>
            <person name="Glavina del Rio T."/>
            <person name="Dalin E."/>
            <person name="Tice H."/>
            <person name="Bruce D."/>
            <person name="Goodwin L."/>
            <person name="Pitluck S."/>
            <person name="Peters L."/>
            <person name="Ovchinnikova G."/>
            <person name="Zeytun A."/>
            <person name="Lu M."/>
            <person name="Kyrpides N."/>
            <person name="Mavromatis K."/>
            <person name="Ivanova N."/>
            <person name="Brettin T."/>
            <person name="Detter J.C."/>
            <person name="Han C."/>
            <person name="Larimer F."/>
            <person name="Land M."/>
            <person name="Hauser L."/>
            <person name="Markowitz V."/>
            <person name="Cheng J.-F."/>
            <person name="Hugenholtz P."/>
            <person name="Woyke T."/>
            <person name="Wu D."/>
            <person name="Spring S."/>
            <person name="Schroeder M."/>
            <person name="Brambilla E."/>
            <person name="Klenk H.-P."/>
            <person name="Eisen J.A."/>
        </authorList>
    </citation>
    <scope>NUCLEOTIDE SEQUENCE [LARGE SCALE GENOMIC DNA]</scope>
    <source>
        <strain evidence="2">ATCC 49306 / DSM 6799 / DCB-1</strain>
    </source>
</reference>
<organism evidence="1 2">
    <name type="scientific">Desulfomonile tiedjei (strain ATCC 49306 / DSM 6799 / DCB-1)</name>
    <dbReference type="NCBI Taxonomy" id="706587"/>
    <lineage>
        <taxon>Bacteria</taxon>
        <taxon>Pseudomonadati</taxon>
        <taxon>Thermodesulfobacteriota</taxon>
        <taxon>Desulfomonilia</taxon>
        <taxon>Desulfomonilales</taxon>
        <taxon>Desulfomonilaceae</taxon>
        <taxon>Desulfomonile</taxon>
    </lineage>
</organism>
<dbReference type="KEGG" id="dti:Desti_5006"/>
<gene>
    <name evidence="1" type="ordered locus">Desti_5006</name>
</gene>
<keyword evidence="2" id="KW-1185">Reference proteome</keyword>
<protein>
    <submittedName>
        <fullName evidence="1">Uncharacterized protein</fullName>
    </submittedName>
</protein>
<dbReference type="EMBL" id="CP003360">
    <property type="protein sequence ID" value="AFM27618.1"/>
    <property type="molecule type" value="Genomic_DNA"/>
</dbReference>
<dbReference type="Proteomes" id="UP000006055">
    <property type="component" value="Chromosome"/>
</dbReference>
<evidence type="ECO:0000313" key="1">
    <source>
        <dbReference type="EMBL" id="AFM27618.1"/>
    </source>
</evidence>
<proteinExistence type="predicted"/>
<sequence>MDRVVRYTVILLVLLSSVVVSNADPIRWSAPMNEYPTQWYPTAPPPQQNPYGYQYPAGYGYGYGTWGQYPSGYQGFSGNPYHGYYGY</sequence>
<dbReference type="HOGENOM" id="CLU_2478338_0_0_7"/>